<dbReference type="EMBL" id="CAUYUE010000005">
    <property type="protein sequence ID" value="CAK0778785.1"/>
    <property type="molecule type" value="Genomic_DNA"/>
</dbReference>
<feature type="domain" description="C2H2-type" evidence="5">
    <location>
        <begin position="42"/>
        <end position="66"/>
    </location>
</feature>
<dbReference type="InterPro" id="IPR013087">
    <property type="entry name" value="Znf_C2H2_type"/>
</dbReference>
<evidence type="ECO:0000313" key="6">
    <source>
        <dbReference type="EMBL" id="CAK0778785.1"/>
    </source>
</evidence>
<evidence type="ECO:0000256" key="1">
    <source>
        <dbReference type="ARBA" id="ARBA00022723"/>
    </source>
</evidence>
<organism evidence="6 7">
    <name type="scientific">Coccomyxa viridis</name>
    <dbReference type="NCBI Taxonomy" id="1274662"/>
    <lineage>
        <taxon>Eukaryota</taxon>
        <taxon>Viridiplantae</taxon>
        <taxon>Chlorophyta</taxon>
        <taxon>core chlorophytes</taxon>
        <taxon>Trebouxiophyceae</taxon>
        <taxon>Trebouxiophyceae incertae sedis</taxon>
        <taxon>Coccomyxaceae</taxon>
        <taxon>Coccomyxa</taxon>
    </lineage>
</organism>
<evidence type="ECO:0000313" key="7">
    <source>
        <dbReference type="Proteomes" id="UP001314263"/>
    </source>
</evidence>
<dbReference type="Proteomes" id="UP001314263">
    <property type="component" value="Unassembled WGS sequence"/>
</dbReference>
<keyword evidence="2 4" id="KW-0863">Zinc-finger</keyword>
<dbReference type="Pfam" id="PF12171">
    <property type="entry name" value="zf-C2H2_jaz"/>
    <property type="match status" value="1"/>
</dbReference>
<evidence type="ECO:0000256" key="2">
    <source>
        <dbReference type="ARBA" id="ARBA00022771"/>
    </source>
</evidence>
<keyword evidence="3" id="KW-0862">Zinc</keyword>
<accession>A0AAV1I383</accession>
<protein>
    <recommendedName>
        <fullName evidence="5">C2H2-type domain-containing protein</fullName>
    </recommendedName>
</protein>
<evidence type="ECO:0000256" key="3">
    <source>
        <dbReference type="ARBA" id="ARBA00022833"/>
    </source>
</evidence>
<dbReference type="PROSITE" id="PS00028">
    <property type="entry name" value="ZINC_FINGER_C2H2_1"/>
    <property type="match status" value="1"/>
</dbReference>
<gene>
    <name evidence="6" type="ORF">CVIRNUC_004647</name>
</gene>
<sequence length="319" mass="35842">MAGQTMATFACETCGLELSSKHALESHVNRKYKCVPPGQVQYECRTCDKQFTRKNLLDQHLRTDKHRQVVAAAEAAEGTGSTSIVVSETCQSSTLNVDSHNTTINSTDVRIRPRSFGRANVDHLVRLTYEELREALDLKEKCGLTPFLRLFKLLHLNPEAPRNHNALVDIVDGEPVAFAFKQGHWHDVDCDEMLRDCVNNAAIRLLDIEFNLAPRMSAKGFSKLMKLRDTVERETNGLFKDPSIEVQALMRRTSNAIAAFTKANSDILAHARADAQSAPPLVRPTRTRDLPEWEPEVGHRWLALARMQETGEYPMPPSV</sequence>
<keyword evidence="1" id="KW-0479">Metal-binding</keyword>
<dbReference type="SMART" id="SM00355">
    <property type="entry name" value="ZnF_C2H2"/>
    <property type="match status" value="2"/>
</dbReference>
<evidence type="ECO:0000259" key="5">
    <source>
        <dbReference type="PROSITE" id="PS50157"/>
    </source>
</evidence>
<keyword evidence="7" id="KW-1185">Reference proteome</keyword>
<evidence type="ECO:0000256" key="4">
    <source>
        <dbReference type="PROSITE-ProRule" id="PRU00042"/>
    </source>
</evidence>
<name>A0AAV1I383_9CHLO</name>
<dbReference type="SUPFAM" id="SSF57667">
    <property type="entry name" value="beta-beta-alpha zinc fingers"/>
    <property type="match status" value="1"/>
</dbReference>
<comment type="caution">
    <text evidence="6">The sequence shown here is derived from an EMBL/GenBank/DDBJ whole genome shotgun (WGS) entry which is preliminary data.</text>
</comment>
<dbReference type="Gene3D" id="3.30.160.60">
    <property type="entry name" value="Classic Zinc Finger"/>
    <property type="match status" value="1"/>
</dbReference>
<dbReference type="AlphaFoldDB" id="A0AAV1I383"/>
<reference evidence="6 7" key="1">
    <citation type="submission" date="2023-10" db="EMBL/GenBank/DDBJ databases">
        <authorList>
            <person name="Maclean D."/>
            <person name="Macfadyen A."/>
        </authorList>
    </citation>
    <scope>NUCLEOTIDE SEQUENCE [LARGE SCALE GENOMIC DNA]</scope>
</reference>
<dbReference type="InterPro" id="IPR022755">
    <property type="entry name" value="Znf_C2H2_jaz"/>
</dbReference>
<dbReference type="GO" id="GO:0008270">
    <property type="term" value="F:zinc ion binding"/>
    <property type="evidence" value="ECO:0007669"/>
    <property type="project" value="UniProtKB-KW"/>
</dbReference>
<proteinExistence type="predicted"/>
<dbReference type="PROSITE" id="PS50157">
    <property type="entry name" value="ZINC_FINGER_C2H2_2"/>
    <property type="match status" value="1"/>
</dbReference>
<dbReference type="InterPro" id="IPR036236">
    <property type="entry name" value="Znf_C2H2_sf"/>
</dbReference>